<sequence>MASSSSKKRMSFQVYVNFRGADVRRTFLSHLQAALDQAGLFVYKDNEEQVKGEPISTFIMKPLEEAHAAIIIFSKDYASSQWCLRELVRVMELRAQKDLPVLPVFYDVTTAEVKRQTASYERAIRSHEMRGVDLETTARWRKALFEAGNVAGWELCEQ</sequence>
<dbReference type="GO" id="GO:0005634">
    <property type="term" value="C:nucleus"/>
    <property type="evidence" value="ECO:0000318"/>
    <property type="project" value="GO_Central"/>
</dbReference>
<dbReference type="Gramene" id="KCW59165">
    <property type="protein sequence ID" value="KCW59165"/>
    <property type="gene ID" value="EUGRSUZ_H01800"/>
</dbReference>
<dbReference type="Gene3D" id="3.40.50.10140">
    <property type="entry name" value="Toll/interleukin-1 receptor homology (TIR) domain"/>
    <property type="match status" value="1"/>
</dbReference>
<dbReference type="PANTHER" id="PTHR32009:SF138">
    <property type="entry name" value="DISEASE RESISTANCE PROTEIN (TIR-NBS-LRR CLASS)"/>
    <property type="match status" value="1"/>
</dbReference>
<dbReference type="STRING" id="71139.A0A059B0G3"/>
<dbReference type="Pfam" id="PF01582">
    <property type="entry name" value="TIR"/>
    <property type="match status" value="1"/>
</dbReference>
<name>A0A059B0G3_EUCGR</name>
<dbReference type="InParanoid" id="A0A059B0G3"/>
<dbReference type="EMBL" id="KK198760">
    <property type="protein sequence ID" value="KCW59165.1"/>
    <property type="molecule type" value="Genomic_DNA"/>
</dbReference>
<evidence type="ECO:0000313" key="3">
    <source>
        <dbReference type="EMBL" id="KCW59165.1"/>
    </source>
</evidence>
<accession>A0A059B0G3</accession>
<dbReference type="FunCoup" id="A0A059B0G3">
    <property type="interactions" value="29"/>
</dbReference>
<evidence type="ECO:0000259" key="2">
    <source>
        <dbReference type="PROSITE" id="PS50104"/>
    </source>
</evidence>
<dbReference type="InterPro" id="IPR000157">
    <property type="entry name" value="TIR_dom"/>
</dbReference>
<dbReference type="SMART" id="SM00255">
    <property type="entry name" value="TIR"/>
    <property type="match status" value="1"/>
</dbReference>
<organism evidence="3">
    <name type="scientific">Eucalyptus grandis</name>
    <name type="common">Flooded gum</name>
    <dbReference type="NCBI Taxonomy" id="71139"/>
    <lineage>
        <taxon>Eukaryota</taxon>
        <taxon>Viridiplantae</taxon>
        <taxon>Streptophyta</taxon>
        <taxon>Embryophyta</taxon>
        <taxon>Tracheophyta</taxon>
        <taxon>Spermatophyta</taxon>
        <taxon>Magnoliopsida</taxon>
        <taxon>eudicotyledons</taxon>
        <taxon>Gunneridae</taxon>
        <taxon>Pentapetalae</taxon>
        <taxon>rosids</taxon>
        <taxon>malvids</taxon>
        <taxon>Myrtales</taxon>
        <taxon>Myrtaceae</taxon>
        <taxon>Myrtoideae</taxon>
        <taxon>Eucalypteae</taxon>
        <taxon>Eucalyptus</taxon>
    </lineage>
</organism>
<dbReference type="InterPro" id="IPR035897">
    <property type="entry name" value="Toll_tir_struct_dom_sf"/>
</dbReference>
<feature type="domain" description="TIR" evidence="2">
    <location>
        <begin position="10"/>
        <end position="158"/>
    </location>
</feature>
<dbReference type="PANTHER" id="PTHR32009">
    <property type="entry name" value="TMV RESISTANCE PROTEIN N-LIKE"/>
    <property type="match status" value="1"/>
</dbReference>
<keyword evidence="1" id="KW-0520">NAD</keyword>
<dbReference type="PROSITE" id="PS50104">
    <property type="entry name" value="TIR"/>
    <property type="match status" value="1"/>
</dbReference>
<protein>
    <recommendedName>
        <fullName evidence="2">TIR domain-containing protein</fullName>
    </recommendedName>
</protein>
<dbReference type="OMA" id="RIKQSRM"/>
<dbReference type="AlphaFoldDB" id="A0A059B0G3"/>
<proteinExistence type="predicted"/>
<reference evidence="3" key="1">
    <citation type="submission" date="2013-07" db="EMBL/GenBank/DDBJ databases">
        <title>The genome of Eucalyptus grandis.</title>
        <authorList>
            <person name="Schmutz J."/>
            <person name="Hayes R."/>
            <person name="Myburg A."/>
            <person name="Tuskan G."/>
            <person name="Grattapaglia D."/>
            <person name="Rokhsar D.S."/>
        </authorList>
    </citation>
    <scope>NUCLEOTIDE SEQUENCE</scope>
    <source>
        <tissue evidence="3">Leaf extractions</tissue>
    </source>
</reference>
<dbReference type="GO" id="GO:0007165">
    <property type="term" value="P:signal transduction"/>
    <property type="evidence" value="ECO:0000318"/>
    <property type="project" value="GO_Central"/>
</dbReference>
<dbReference type="SUPFAM" id="SSF52200">
    <property type="entry name" value="Toll/Interleukin receptor TIR domain"/>
    <property type="match status" value="1"/>
</dbReference>
<gene>
    <name evidence="3" type="ORF">EUGRSUZ_H01800</name>
</gene>
<evidence type="ECO:0000256" key="1">
    <source>
        <dbReference type="ARBA" id="ARBA00023027"/>
    </source>
</evidence>